<reference evidence="2 3" key="1">
    <citation type="journal article" date="2019" name="Nat. Plants">
        <title>Stout camphor tree genome fills gaps in understanding of flowering plant genome evolution.</title>
        <authorList>
            <person name="Chaw S.M."/>
            <person name="Liu Y.C."/>
            <person name="Wu Y.W."/>
            <person name="Wang H.Y."/>
            <person name="Lin C.I."/>
            <person name="Wu C.S."/>
            <person name="Ke H.M."/>
            <person name="Chang L.Y."/>
            <person name="Hsu C.Y."/>
            <person name="Yang H.T."/>
            <person name="Sudianto E."/>
            <person name="Hsu M.H."/>
            <person name="Wu K.P."/>
            <person name="Wang L.N."/>
            <person name="Leebens-Mack J.H."/>
            <person name="Tsai I.J."/>
        </authorList>
    </citation>
    <scope>NUCLEOTIDE SEQUENCE [LARGE SCALE GENOMIC DNA]</scope>
    <source>
        <strain evidence="3">cv. Chaw 1501</strain>
        <tissue evidence="2">Young leaves</tissue>
    </source>
</reference>
<dbReference type="PANTHER" id="PTHR46146:SF3">
    <property type="entry name" value="SERINE_THREONINE-PROTEIN KINASE-LIKE PROTEIN CCR3-RELATED"/>
    <property type="match status" value="1"/>
</dbReference>
<gene>
    <name evidence="2" type="ORF">CKAN_02731100</name>
</gene>
<dbReference type="OrthoDB" id="4062651at2759"/>
<dbReference type="InterPro" id="IPR000719">
    <property type="entry name" value="Prot_kinase_dom"/>
</dbReference>
<evidence type="ECO:0000259" key="1">
    <source>
        <dbReference type="PROSITE" id="PS50011"/>
    </source>
</evidence>
<dbReference type="GO" id="GO:0005524">
    <property type="term" value="F:ATP binding"/>
    <property type="evidence" value="ECO:0007669"/>
    <property type="project" value="InterPro"/>
</dbReference>
<evidence type="ECO:0000313" key="3">
    <source>
        <dbReference type="Proteomes" id="UP000283530"/>
    </source>
</evidence>
<accession>A0A3S3NM31</accession>
<dbReference type="EMBL" id="QPKB01000116">
    <property type="protein sequence ID" value="RWR97849.1"/>
    <property type="molecule type" value="Genomic_DNA"/>
</dbReference>
<dbReference type="PROSITE" id="PS50011">
    <property type="entry name" value="PROTEIN_KINASE_DOM"/>
    <property type="match status" value="1"/>
</dbReference>
<dbReference type="AlphaFoldDB" id="A0A3S3NM31"/>
<evidence type="ECO:0000313" key="2">
    <source>
        <dbReference type="EMBL" id="RWR97849.1"/>
    </source>
</evidence>
<dbReference type="Pfam" id="PF07714">
    <property type="entry name" value="PK_Tyr_Ser-Thr"/>
    <property type="match status" value="1"/>
</dbReference>
<feature type="domain" description="Protein kinase" evidence="1">
    <location>
        <begin position="1"/>
        <end position="151"/>
    </location>
</feature>
<name>A0A3S3NM31_9MAGN</name>
<organism evidence="2 3">
    <name type="scientific">Cinnamomum micranthum f. kanehirae</name>
    <dbReference type="NCBI Taxonomy" id="337451"/>
    <lineage>
        <taxon>Eukaryota</taxon>
        <taxon>Viridiplantae</taxon>
        <taxon>Streptophyta</taxon>
        <taxon>Embryophyta</taxon>
        <taxon>Tracheophyta</taxon>
        <taxon>Spermatophyta</taxon>
        <taxon>Magnoliopsida</taxon>
        <taxon>Magnoliidae</taxon>
        <taxon>Laurales</taxon>
        <taxon>Lauraceae</taxon>
        <taxon>Cinnamomum</taxon>
    </lineage>
</organism>
<dbReference type="InterPro" id="IPR011009">
    <property type="entry name" value="Kinase-like_dom_sf"/>
</dbReference>
<dbReference type="Proteomes" id="UP000283530">
    <property type="component" value="Unassembled WGS sequence"/>
</dbReference>
<protein>
    <submittedName>
        <fullName evidence="2">Putative LRR receptor-like serine/threonine-protein kinase</fullName>
    </submittedName>
</protein>
<dbReference type="Gene3D" id="1.10.510.10">
    <property type="entry name" value="Transferase(Phosphotransferase) domain 1"/>
    <property type="match status" value="1"/>
</dbReference>
<dbReference type="GO" id="GO:0004672">
    <property type="term" value="F:protein kinase activity"/>
    <property type="evidence" value="ECO:0007669"/>
    <property type="project" value="InterPro"/>
</dbReference>
<dbReference type="InterPro" id="IPR001245">
    <property type="entry name" value="Ser-Thr/Tyr_kinase_cat_dom"/>
</dbReference>
<comment type="caution">
    <text evidence="2">The sequence shown here is derived from an EMBL/GenBank/DDBJ whole genome shotgun (WGS) entry which is preliminary data.</text>
</comment>
<dbReference type="PANTHER" id="PTHR46146">
    <property type="entry name" value="SERINE/THREONINE-PROTEIN KINASE-LIKE PROTEIN CCR4"/>
    <property type="match status" value="1"/>
</dbReference>
<dbReference type="SUPFAM" id="SSF56112">
    <property type="entry name" value="Protein kinase-like (PK-like)"/>
    <property type="match status" value="1"/>
</dbReference>
<keyword evidence="2" id="KW-0808">Transferase</keyword>
<keyword evidence="2" id="KW-0418">Kinase</keyword>
<keyword evidence="2" id="KW-0675">Receptor</keyword>
<sequence>MLALRTGLREANHLYLRQVMVKEIHSHTQPVVKWEPSIEGYLRFLVDSLYLHFNNLTQKSDVYGFGVVLLEMITGLPPIIRSSTNDEKRNLVDWARPIIATRDIQAVLDPRLEGDYDAYSLSKVAEIALACMSPRSIERPTMTDIVAGVFLVGLFFSICLSPDSLSNILGWFGSYGWALVC</sequence>
<keyword evidence="3" id="KW-1185">Reference proteome</keyword>
<proteinExistence type="predicted"/>